<evidence type="ECO:0000256" key="6">
    <source>
        <dbReference type="ARBA" id="ARBA00034617"/>
    </source>
</evidence>
<dbReference type="GO" id="GO:0005524">
    <property type="term" value="F:ATP binding"/>
    <property type="evidence" value="ECO:0007669"/>
    <property type="project" value="UniProtKB-UniRule"/>
</dbReference>
<dbReference type="Gene3D" id="1.10.3170.10">
    <property type="entry name" value="Recbcd, chain B, domain 2"/>
    <property type="match status" value="1"/>
</dbReference>
<dbReference type="PROSITE" id="PS51217">
    <property type="entry name" value="UVRD_HELICASE_CTER"/>
    <property type="match status" value="1"/>
</dbReference>
<evidence type="ECO:0000256" key="9">
    <source>
        <dbReference type="PROSITE-ProRule" id="PRU00560"/>
    </source>
</evidence>
<dbReference type="GO" id="GO:0005829">
    <property type="term" value="C:cytosol"/>
    <property type="evidence" value="ECO:0007669"/>
    <property type="project" value="TreeGrafter"/>
</dbReference>
<evidence type="ECO:0000313" key="12">
    <source>
        <dbReference type="EMBL" id="ETK02390.1"/>
    </source>
</evidence>
<dbReference type="Pfam" id="PF00580">
    <property type="entry name" value="UvrD-helicase"/>
    <property type="match status" value="1"/>
</dbReference>
<reference evidence="12 13" key="1">
    <citation type="submission" date="2013-11" db="EMBL/GenBank/DDBJ databases">
        <title>Single cell genomics of uncultured Tannerella BU063 (oral taxon 286).</title>
        <authorList>
            <person name="Beall C.J."/>
            <person name="Campbell A.G."/>
            <person name="Griffen A.L."/>
            <person name="Podar M."/>
            <person name="Leys E.J."/>
        </authorList>
    </citation>
    <scope>NUCLEOTIDE SEQUENCE [LARGE SCALE GENOMIC DNA]</scope>
    <source>
        <strain evidence="12">Cell 2</strain>
    </source>
</reference>
<sequence length="1090" mass="122300">MLTVYRASAGAGKTHTLTGEYLKMLFGGKGQEGEATYRHILAVTFTNKATAEMKDRIVRDLYALASGGRSGHLEMLRAHLGGATEADVRTRARALLVRMLHDYAAFNVSTIDHFFQQTLRAFVREIGLQGNYVVELDAEPVLDEAVDSLLAGLDREGGDSELFRWLLRFSEQKVERGETWVLSRDMKTLGRQLFNEHYKALRSADDADETAPTVDRKKMTAYSDMLYATMNAIKSEARELGERGLAIMARYGLKPESFKWKDKSGLMFFNKLQSGVIDEEPGKRFCQLPDNLAEWVSGKNAAIEQAYADGLNDCVKAVLRFYDTRMRDYLTAQAIAANFYTLGILGDIAREIRRRSDEKNRMLIADTAELLTRIIDGSDVPFIYEKTGTRIRHYLIDEFQDTSALQWRNFRPLVADSLGAGYDDLIVGDVKQSIYRFRNSDWTLLDERIGLDFPTGVTERTLAENWRSLGRVVEFNNALFTFFPARLQERYNVGLAESTLSPERCALYGGRILRAYAHSRQVLPEGRAANAGHVRVELLEHTGKKEEWQEQAMARLVDVVSELRRHGRSWGDIAVLTRTRAEAALVTGALLTYGRQHPEEALRILSDDGLQLDGASAVRFIVGMLRYMNRPDDSTLQHSAGLLLSAMRIKRMGEGADPSLVCAELDADGAEARDPLLAGHRSIYEAVEAICRRFGSDFPEDELIFVQSFLDLIADYAEREGSDVDRFLSWWKDTGSRTQIAMPETQDALRVMTIHKAKGLGFDVVVLPLSDWGLDAKSETILWCRPCVAPFDAIGAVPVNYKAELSRTIFSEEYYHEKLHAYIDALNTFYVALTRAKEELILFTPAAPSKKDAKKDAAASIADILREALTSRLTQTAEGDPLLPLADGFRAEDGLFEWGTWIDCEARRTDEPPADTASIVCTLPSVRPDARMYLSLSGRSFDDTQRDYGVLMHDLLSHIRTVDDLPAAVAAKVSAGEIGRRSADELEKRLRTLLDLPAVRAWFDGSMTVLTEAEILSGDGRSRRPDRVMLATDDEEPCAVIVDYKFGLHKSTRYARQIRDYMALLGAMGYTNVRGYLWYVELGETEEVSA</sequence>
<dbReference type="Gene3D" id="3.40.50.300">
    <property type="entry name" value="P-loop containing nucleotide triphosphate hydrolases"/>
    <property type="match status" value="3"/>
</dbReference>
<proteinExistence type="predicted"/>
<dbReference type="AlphaFoldDB" id="W2C5G5"/>
<dbReference type="Proteomes" id="UP000018837">
    <property type="component" value="Unassembled WGS sequence"/>
</dbReference>
<dbReference type="InterPro" id="IPR014017">
    <property type="entry name" value="DNA_helicase_UvrD-like_C"/>
</dbReference>
<dbReference type="EMBL" id="AYUF01000363">
    <property type="protein sequence ID" value="ETK02390.1"/>
    <property type="molecule type" value="Genomic_DNA"/>
</dbReference>
<evidence type="ECO:0000256" key="1">
    <source>
        <dbReference type="ARBA" id="ARBA00022741"/>
    </source>
</evidence>
<gene>
    <name evidence="12" type="ORF">N425_04590</name>
</gene>
<dbReference type="PATRIC" id="fig|1411148.3.peg.636"/>
<accession>W2C5G5</accession>
<keyword evidence="1 9" id="KW-0547">Nucleotide-binding</keyword>
<organism evidence="12 13">
    <name type="scientific">Tannerella sp. oral taxon BU063 isolate Cell 2</name>
    <dbReference type="NCBI Taxonomy" id="1411148"/>
    <lineage>
        <taxon>Bacteria</taxon>
        <taxon>Pseudomonadati</taxon>
        <taxon>Bacteroidota</taxon>
        <taxon>Bacteroidia</taxon>
        <taxon>Bacteroidales</taxon>
        <taxon>Tannerellaceae</taxon>
        <taxon>Tannerella</taxon>
    </lineage>
</organism>
<evidence type="ECO:0000256" key="4">
    <source>
        <dbReference type="ARBA" id="ARBA00022840"/>
    </source>
</evidence>
<name>W2C5G5_9BACT</name>
<evidence type="ECO:0000259" key="11">
    <source>
        <dbReference type="PROSITE" id="PS51217"/>
    </source>
</evidence>
<dbReference type="PANTHER" id="PTHR11070">
    <property type="entry name" value="UVRD / RECB / PCRA DNA HELICASE FAMILY MEMBER"/>
    <property type="match status" value="1"/>
</dbReference>
<dbReference type="GO" id="GO:0000725">
    <property type="term" value="P:recombinational repair"/>
    <property type="evidence" value="ECO:0007669"/>
    <property type="project" value="TreeGrafter"/>
</dbReference>
<dbReference type="SUPFAM" id="SSF52540">
    <property type="entry name" value="P-loop containing nucleoside triphosphate hydrolases"/>
    <property type="match status" value="1"/>
</dbReference>
<dbReference type="InterPro" id="IPR000212">
    <property type="entry name" value="DNA_helicase_UvrD/REP"/>
</dbReference>
<evidence type="ECO:0000256" key="2">
    <source>
        <dbReference type="ARBA" id="ARBA00022801"/>
    </source>
</evidence>
<dbReference type="InterPro" id="IPR014016">
    <property type="entry name" value="UvrD-like_ATP-bd"/>
</dbReference>
<evidence type="ECO:0000256" key="7">
    <source>
        <dbReference type="ARBA" id="ARBA00034808"/>
    </source>
</evidence>
<feature type="domain" description="UvrD-like helicase ATP-binding" evidence="10">
    <location>
        <begin position="1"/>
        <end position="469"/>
    </location>
</feature>
<keyword evidence="4 9" id="KW-0067">ATP-binding</keyword>
<evidence type="ECO:0000256" key="8">
    <source>
        <dbReference type="ARBA" id="ARBA00048988"/>
    </source>
</evidence>
<evidence type="ECO:0000259" key="10">
    <source>
        <dbReference type="PROSITE" id="PS51198"/>
    </source>
</evidence>
<dbReference type="InterPro" id="IPR027417">
    <property type="entry name" value="P-loop_NTPase"/>
</dbReference>
<keyword evidence="2 9" id="KW-0378">Hydrolase</keyword>
<evidence type="ECO:0000313" key="13">
    <source>
        <dbReference type="Proteomes" id="UP000018837"/>
    </source>
</evidence>
<dbReference type="PROSITE" id="PS51198">
    <property type="entry name" value="UVRD_HELICASE_ATP_BIND"/>
    <property type="match status" value="1"/>
</dbReference>
<dbReference type="EC" id="5.6.2.4" evidence="7"/>
<evidence type="ECO:0000256" key="5">
    <source>
        <dbReference type="ARBA" id="ARBA00023235"/>
    </source>
</evidence>
<dbReference type="GO" id="GO:0043138">
    <property type="term" value="F:3'-5' DNA helicase activity"/>
    <property type="evidence" value="ECO:0007669"/>
    <property type="project" value="UniProtKB-EC"/>
</dbReference>
<comment type="caution">
    <text evidence="12">The sequence shown here is derived from an EMBL/GenBank/DDBJ whole genome shotgun (WGS) entry which is preliminary data.</text>
</comment>
<keyword evidence="3 9" id="KW-0347">Helicase</keyword>
<dbReference type="GO" id="GO:0003677">
    <property type="term" value="F:DNA binding"/>
    <property type="evidence" value="ECO:0007669"/>
    <property type="project" value="InterPro"/>
</dbReference>
<protein>
    <recommendedName>
        <fullName evidence="7">DNA 3'-5' helicase</fullName>
        <ecNumber evidence="7">5.6.2.4</ecNumber>
    </recommendedName>
</protein>
<keyword evidence="5" id="KW-0413">Isomerase</keyword>
<comment type="catalytic activity">
    <reaction evidence="8">
        <text>ATP + H2O = ADP + phosphate + H(+)</text>
        <dbReference type="Rhea" id="RHEA:13065"/>
        <dbReference type="ChEBI" id="CHEBI:15377"/>
        <dbReference type="ChEBI" id="CHEBI:15378"/>
        <dbReference type="ChEBI" id="CHEBI:30616"/>
        <dbReference type="ChEBI" id="CHEBI:43474"/>
        <dbReference type="ChEBI" id="CHEBI:456216"/>
        <dbReference type="EC" id="5.6.2.4"/>
    </reaction>
</comment>
<dbReference type="Pfam" id="PF13361">
    <property type="entry name" value="UvrD_C"/>
    <property type="match status" value="1"/>
</dbReference>
<feature type="domain" description="UvrD-like helicase C-terminal" evidence="11">
    <location>
        <begin position="503"/>
        <end position="759"/>
    </location>
</feature>
<comment type="catalytic activity">
    <reaction evidence="6">
        <text>Couples ATP hydrolysis with the unwinding of duplex DNA by translocating in the 3'-5' direction.</text>
        <dbReference type="EC" id="5.6.2.4"/>
    </reaction>
</comment>
<dbReference type="PANTHER" id="PTHR11070:SF67">
    <property type="entry name" value="DNA 3'-5' HELICASE"/>
    <property type="match status" value="1"/>
</dbReference>
<feature type="binding site" evidence="9">
    <location>
        <begin position="7"/>
        <end position="14"/>
    </location>
    <ligand>
        <name>ATP</name>
        <dbReference type="ChEBI" id="CHEBI:30616"/>
    </ligand>
</feature>
<evidence type="ECO:0000256" key="3">
    <source>
        <dbReference type="ARBA" id="ARBA00022806"/>
    </source>
</evidence>
<dbReference type="GO" id="GO:0016887">
    <property type="term" value="F:ATP hydrolysis activity"/>
    <property type="evidence" value="ECO:0007669"/>
    <property type="project" value="RHEA"/>
</dbReference>